<feature type="region of interest" description="Disordered" evidence="1">
    <location>
        <begin position="364"/>
        <end position="439"/>
    </location>
</feature>
<reference evidence="4 5" key="1">
    <citation type="journal article" date="2013" name="PLoS Genet.">
        <title>The genome and development-dependent transcriptomes of Pyronema confluens: a window into fungal evolution.</title>
        <authorList>
            <person name="Traeger S."/>
            <person name="Altegoer F."/>
            <person name="Freitag M."/>
            <person name="Gabaldon T."/>
            <person name="Kempken F."/>
            <person name="Kumar A."/>
            <person name="Marcet-Houben M."/>
            <person name="Poggeler S."/>
            <person name="Stajich J.E."/>
            <person name="Nowrousian M."/>
        </authorList>
    </citation>
    <scope>NUCLEOTIDE SEQUENCE [LARGE SCALE GENOMIC DNA]</scope>
    <source>
        <strain evidence="5">CBS 100304</strain>
        <tissue evidence="4">Vegetative mycelium</tissue>
    </source>
</reference>
<name>U4L060_PYROM</name>
<evidence type="ECO:0000256" key="2">
    <source>
        <dbReference type="SAM" id="SignalP"/>
    </source>
</evidence>
<dbReference type="InterPro" id="IPR000782">
    <property type="entry name" value="FAS1_domain"/>
</dbReference>
<feature type="domain" description="FAS1" evidence="3">
    <location>
        <begin position="210"/>
        <end position="323"/>
    </location>
</feature>
<dbReference type="Pfam" id="PF02469">
    <property type="entry name" value="Fasciclin"/>
    <property type="match status" value="1"/>
</dbReference>
<feature type="region of interest" description="Disordered" evidence="1">
    <location>
        <begin position="464"/>
        <end position="484"/>
    </location>
</feature>
<feature type="compositionally biased region" description="Pro residues" evidence="1">
    <location>
        <begin position="377"/>
        <end position="390"/>
    </location>
</feature>
<dbReference type="Proteomes" id="UP000018144">
    <property type="component" value="Unassembled WGS sequence"/>
</dbReference>
<evidence type="ECO:0000259" key="3">
    <source>
        <dbReference type="PROSITE" id="PS50213"/>
    </source>
</evidence>
<protein>
    <recommendedName>
        <fullName evidence="3">FAS1 domain-containing protein</fullName>
    </recommendedName>
</protein>
<dbReference type="PROSITE" id="PS50213">
    <property type="entry name" value="FAS1"/>
    <property type="match status" value="1"/>
</dbReference>
<feature type="signal peptide" evidence="2">
    <location>
        <begin position="1"/>
        <end position="22"/>
    </location>
</feature>
<dbReference type="InterPro" id="IPR036378">
    <property type="entry name" value="FAS1_dom_sf"/>
</dbReference>
<evidence type="ECO:0000256" key="1">
    <source>
        <dbReference type="SAM" id="MobiDB-lite"/>
    </source>
</evidence>
<proteinExistence type="predicted"/>
<gene>
    <name evidence="4" type="ORF">PCON_04956</name>
</gene>
<accession>U4L060</accession>
<organism evidence="4 5">
    <name type="scientific">Pyronema omphalodes (strain CBS 100304)</name>
    <name type="common">Pyronema confluens</name>
    <dbReference type="NCBI Taxonomy" id="1076935"/>
    <lineage>
        <taxon>Eukaryota</taxon>
        <taxon>Fungi</taxon>
        <taxon>Dikarya</taxon>
        <taxon>Ascomycota</taxon>
        <taxon>Pezizomycotina</taxon>
        <taxon>Pezizomycetes</taxon>
        <taxon>Pezizales</taxon>
        <taxon>Pyronemataceae</taxon>
        <taxon>Pyronema</taxon>
    </lineage>
</organism>
<dbReference type="OrthoDB" id="286301at2759"/>
<evidence type="ECO:0000313" key="5">
    <source>
        <dbReference type="Proteomes" id="UP000018144"/>
    </source>
</evidence>
<keyword evidence="2" id="KW-0732">Signal</keyword>
<dbReference type="eggNOG" id="KOG1437">
    <property type="taxonomic scope" value="Eukaryota"/>
</dbReference>
<feature type="chain" id="PRO_5004651202" description="FAS1 domain-containing protein" evidence="2">
    <location>
        <begin position="23"/>
        <end position="542"/>
    </location>
</feature>
<dbReference type="Gene3D" id="2.30.180.10">
    <property type="entry name" value="FAS1 domain"/>
    <property type="match status" value="1"/>
</dbReference>
<dbReference type="STRING" id="1076935.U4L060"/>
<keyword evidence="5" id="KW-1185">Reference proteome</keyword>
<feature type="compositionally biased region" description="Basic and acidic residues" evidence="1">
    <location>
        <begin position="107"/>
        <end position="119"/>
    </location>
</feature>
<dbReference type="SUPFAM" id="SSF82153">
    <property type="entry name" value="FAS1 domain"/>
    <property type="match status" value="1"/>
</dbReference>
<dbReference type="EMBL" id="HF935252">
    <property type="protein sequence ID" value="CCX05369.1"/>
    <property type="molecule type" value="Genomic_DNA"/>
</dbReference>
<evidence type="ECO:0000313" key="4">
    <source>
        <dbReference type="EMBL" id="CCX05369.1"/>
    </source>
</evidence>
<sequence>MRTFSAFYLSLLLFSLKNNVYATPDIETALESQPNLSKFLQYLRRDAAVFDDFKYQISSSQDEVRVYAPINQDSPLFLNITRRGNIDNYIPPNPSNFVDRRRSRQNIKTEDSPDDDWRRQSRKYNKRHTNDYETGVRDSLFYDPMYVNLGPGVPQRLVSRLVHGCQPCGKNNTKVIEVSSGVGGVVRTVGDPIRFHNGVIFPVDGVIQLPVSLSETLLEANVSTLFPSVQSNSFMKKLDNYSKITVFAPLNPIDGDVNVEQQVIYDFVGYTPDLESGKTYKAGCGSDLKIERKDGSIFVNGNKIVQPDGILKNGVIHYVDNKKPIMLPSSSTPSVPEGPSAAPSLPAVHTSIVYGTVTLTSTTCSTAPTPHPEKPTHIPPPVVSPPPKPTVPAHTPCHDNPEKPCIPPSHGTPEAPHSAPPHATPDVPHSSTPQPIAIADMPHHPPAQITSVHHIPLPTKPTVEVPHHPAHSTVEKPQPPAMHTSTGIPSAAPIAPTQNTTVPVKPIEHNFELNEAKGSGNMLGAPKALAMGVVVGSIILGM</sequence>
<feature type="region of interest" description="Disordered" evidence="1">
    <location>
        <begin position="89"/>
        <end position="129"/>
    </location>
</feature>
<dbReference type="AlphaFoldDB" id="U4L060"/>